<evidence type="ECO:0000313" key="4">
    <source>
        <dbReference type="Proteomes" id="UP000726136"/>
    </source>
</evidence>
<dbReference type="KEGG" id="vau:VANGNB10_cI2564c"/>
<evidence type="ECO:0000313" key="2">
    <source>
        <dbReference type="EMBL" id="MBF4376995.1"/>
    </source>
</evidence>
<comment type="caution">
    <text evidence="1">The sequence shown here is derived from an EMBL/GenBank/DDBJ whole genome shotgun (WGS) entry which is preliminary data.</text>
</comment>
<organism evidence="1 3">
    <name type="scientific">Vibrio anguillarum</name>
    <name type="common">Listonella anguillarum</name>
    <dbReference type="NCBI Taxonomy" id="55601"/>
    <lineage>
        <taxon>Bacteria</taxon>
        <taxon>Pseudomonadati</taxon>
        <taxon>Pseudomonadota</taxon>
        <taxon>Gammaproteobacteria</taxon>
        <taxon>Vibrionales</taxon>
        <taxon>Vibrionaceae</taxon>
        <taxon>Vibrio</taxon>
    </lineage>
</organism>
<dbReference type="EMBL" id="RDOM01000067">
    <property type="protein sequence ID" value="MBF4273816.1"/>
    <property type="molecule type" value="Genomic_DNA"/>
</dbReference>
<dbReference type="RefSeq" id="WP_019281370.1">
    <property type="nucleotide sequence ID" value="NZ_CP020534.1"/>
</dbReference>
<keyword evidence="4" id="KW-1185">Reference proteome</keyword>
<name>A0A1Y0NZJ1_VIBAN</name>
<evidence type="ECO:0000313" key="1">
    <source>
        <dbReference type="EMBL" id="MBF4273816.1"/>
    </source>
</evidence>
<accession>A0A1Y0NZJ1</accession>
<dbReference type="AlphaFoldDB" id="A0A1Y0NZJ1"/>
<sequence length="189" mass="21875">MQFSLLLKQLSFLPERHHLKRWALGYYLVKIGFCNSIVQAETSLSYKQVRRIRADLKIKAHRRSNYGQDITSGSDLIQYSAALTIYCELRQKSNHLESVIDAYNISFKNKKDIDISGFYTACEEAYDEKLFVECVHCNVEIFTGEGLRDKLVIHRCPACKKTKWKGPSFSHKTGHISRSFEKGQQQSLF</sequence>
<reference evidence="3 4" key="1">
    <citation type="journal article" date="2021" name="PeerJ">
        <title>Analysis of 44 Vibrio anguillarum genomes reveals high genetic diversity.</title>
        <authorList>
            <person name="Hansen M.J."/>
            <person name="Dalsgaard I."/>
        </authorList>
    </citation>
    <scope>NUCLEOTIDE SEQUENCE [LARGE SCALE GENOMIC DNA]</scope>
    <source>
        <strain evidence="2 4">040915-1/1B</strain>
        <strain evidence="1 3">17-16730-2A</strain>
    </source>
</reference>
<dbReference type="Proteomes" id="UP000722957">
    <property type="component" value="Unassembled WGS sequence"/>
</dbReference>
<dbReference type="SUPFAM" id="SSF160930">
    <property type="entry name" value="FlhC-like"/>
    <property type="match status" value="1"/>
</dbReference>
<proteinExistence type="predicted"/>
<dbReference type="Proteomes" id="UP000726136">
    <property type="component" value="Unassembled WGS sequence"/>
</dbReference>
<evidence type="ECO:0000313" key="3">
    <source>
        <dbReference type="Proteomes" id="UP000722957"/>
    </source>
</evidence>
<gene>
    <name evidence="1" type="ORF">EAY07_17645</name>
    <name evidence="2" type="ORF">EAY46_28895</name>
</gene>
<protein>
    <submittedName>
        <fullName evidence="1">Uncharacterized protein</fullName>
    </submittedName>
</protein>
<dbReference type="EMBL" id="RDPI01001300">
    <property type="protein sequence ID" value="MBF4376995.1"/>
    <property type="molecule type" value="Genomic_DNA"/>
</dbReference>